<dbReference type="PANTHER" id="PTHR33371">
    <property type="entry name" value="INTERMEMBRANE PHOSPHOLIPID TRANSPORT SYSTEM BINDING PROTEIN MLAD-RELATED"/>
    <property type="match status" value="1"/>
</dbReference>
<dbReference type="InterPro" id="IPR052336">
    <property type="entry name" value="MlaD_Phospholipid_Transporter"/>
</dbReference>
<comment type="caution">
    <text evidence="3">The sequence shown here is derived from an EMBL/GenBank/DDBJ whole genome shotgun (WGS) entry which is preliminary data.</text>
</comment>
<dbReference type="Pfam" id="PF02470">
    <property type="entry name" value="MlaD"/>
    <property type="match status" value="1"/>
</dbReference>
<dbReference type="InterPro" id="IPR003399">
    <property type="entry name" value="Mce/MlaD"/>
</dbReference>
<evidence type="ECO:0000259" key="2">
    <source>
        <dbReference type="Pfam" id="PF02470"/>
    </source>
</evidence>
<sequence length="195" mass="20125">MRITPVVAAAALAGTCTACSVQTLGAPKGDFTLYAVFGDVQNLVTGHSVQLADVRIGTVMTVQLQGYKVRVRMSITNGRRVPAGTTAAIAKTSLLGENFVRLTPPKGAAMSTGPFLAQRATITQTTLAPDLESVTQRVGPILAAVGGQDIDAIVTTLASATTNKGPQLNRIIKRSTELSDSYAAAATDLGKVIDG</sequence>
<dbReference type="EMBL" id="JBHSON010000230">
    <property type="protein sequence ID" value="MFC5754968.1"/>
    <property type="molecule type" value="Genomic_DNA"/>
</dbReference>
<accession>A0ABW1AKL2</accession>
<dbReference type="RefSeq" id="WP_378293573.1">
    <property type="nucleotide sequence ID" value="NZ_JBHSON010000230.1"/>
</dbReference>
<protein>
    <submittedName>
        <fullName evidence="3">MlaD family protein</fullName>
    </submittedName>
</protein>
<evidence type="ECO:0000313" key="4">
    <source>
        <dbReference type="Proteomes" id="UP001596074"/>
    </source>
</evidence>
<keyword evidence="1" id="KW-0732">Signal</keyword>
<name>A0ABW1AKL2_9ACTN</name>
<proteinExistence type="predicted"/>
<feature type="domain" description="Mce/MlaD" evidence="2">
    <location>
        <begin position="32"/>
        <end position="105"/>
    </location>
</feature>
<feature type="chain" id="PRO_5047304280" evidence="1">
    <location>
        <begin position="19"/>
        <end position="195"/>
    </location>
</feature>
<dbReference type="Proteomes" id="UP001596074">
    <property type="component" value="Unassembled WGS sequence"/>
</dbReference>
<reference evidence="4" key="1">
    <citation type="journal article" date="2019" name="Int. J. Syst. Evol. Microbiol.">
        <title>The Global Catalogue of Microorganisms (GCM) 10K type strain sequencing project: providing services to taxonomists for standard genome sequencing and annotation.</title>
        <authorList>
            <consortium name="The Broad Institute Genomics Platform"/>
            <consortium name="The Broad Institute Genome Sequencing Center for Infectious Disease"/>
            <person name="Wu L."/>
            <person name="Ma J."/>
        </authorList>
    </citation>
    <scope>NUCLEOTIDE SEQUENCE [LARGE SCALE GENOMIC DNA]</scope>
    <source>
        <strain evidence="4">KCTC 42087</strain>
    </source>
</reference>
<dbReference type="PANTHER" id="PTHR33371:SF4">
    <property type="entry name" value="INTERMEMBRANE PHOSPHOLIPID TRANSPORT SYSTEM BINDING PROTEIN MLAD"/>
    <property type="match status" value="1"/>
</dbReference>
<evidence type="ECO:0000256" key="1">
    <source>
        <dbReference type="SAM" id="SignalP"/>
    </source>
</evidence>
<feature type="non-terminal residue" evidence="3">
    <location>
        <position position="195"/>
    </location>
</feature>
<keyword evidence="4" id="KW-1185">Reference proteome</keyword>
<gene>
    <name evidence="3" type="ORF">ACFPZN_55975</name>
</gene>
<organism evidence="3 4">
    <name type="scientific">Actinomadura rugatobispora</name>
    <dbReference type="NCBI Taxonomy" id="1994"/>
    <lineage>
        <taxon>Bacteria</taxon>
        <taxon>Bacillati</taxon>
        <taxon>Actinomycetota</taxon>
        <taxon>Actinomycetes</taxon>
        <taxon>Streptosporangiales</taxon>
        <taxon>Thermomonosporaceae</taxon>
        <taxon>Actinomadura</taxon>
    </lineage>
</organism>
<feature type="signal peptide" evidence="1">
    <location>
        <begin position="1"/>
        <end position="18"/>
    </location>
</feature>
<evidence type="ECO:0000313" key="3">
    <source>
        <dbReference type="EMBL" id="MFC5754968.1"/>
    </source>
</evidence>